<dbReference type="PANTHER" id="PTHR33221:SF15">
    <property type="entry name" value="HTH-TYPE TRANSCRIPTIONAL REGULATOR YWGB-RELATED"/>
    <property type="match status" value="1"/>
</dbReference>
<name>A0A2N3I515_9BACT</name>
<dbReference type="PANTHER" id="PTHR33221">
    <property type="entry name" value="WINGED HELIX-TURN-HELIX TRANSCRIPTIONAL REGULATOR, RRF2 FAMILY"/>
    <property type="match status" value="1"/>
</dbReference>
<dbReference type="EMBL" id="MVDE01000019">
    <property type="protein sequence ID" value="PKQ65398.1"/>
    <property type="molecule type" value="Genomic_DNA"/>
</dbReference>
<evidence type="ECO:0000313" key="2">
    <source>
        <dbReference type="Proteomes" id="UP000233618"/>
    </source>
</evidence>
<dbReference type="GO" id="GO:0005829">
    <property type="term" value="C:cytosol"/>
    <property type="evidence" value="ECO:0007669"/>
    <property type="project" value="TreeGrafter"/>
</dbReference>
<gene>
    <name evidence="1" type="ORF">BZG01_13160</name>
</gene>
<dbReference type="AlphaFoldDB" id="A0A2N3I515"/>
<dbReference type="Pfam" id="PF02082">
    <property type="entry name" value="Rrf2"/>
    <property type="match status" value="1"/>
</dbReference>
<reference evidence="1 2" key="1">
    <citation type="journal article" date="2017" name="Front. Microbiol.">
        <title>Labilibaculum manganireducens gen. nov., sp. nov. and Labilibaculum filiforme sp. nov., Novel Bacteroidetes Isolated from Subsurface Sediments of the Baltic Sea.</title>
        <authorList>
            <person name="Vandieken V."/>
            <person name="Marshall I.P."/>
            <person name="Niemann H."/>
            <person name="Engelen B."/>
            <person name="Cypionka H."/>
        </authorList>
    </citation>
    <scope>NUCLEOTIDE SEQUENCE [LARGE SCALE GENOMIC DNA]</scope>
    <source>
        <strain evidence="1 2">59.10-2M</strain>
    </source>
</reference>
<sequence>MFMLSKTAEYAIRALVYVQLQNWEEKRPGFKEIAKNIESPEHFTAKILQVLTRFDLIKSLKGRNGGFFFDKEHEDLQLYKIITAIDGEKSFISCNFGFKGCDHENKCPLHDDFSELRKNYTVLVKKRTIQSLAKKILSGEAVLTQKLQ</sequence>
<dbReference type="InterPro" id="IPR000944">
    <property type="entry name" value="Tscrpt_reg_Rrf2"/>
</dbReference>
<dbReference type="NCBIfam" id="TIGR00738">
    <property type="entry name" value="rrf2_super"/>
    <property type="match status" value="1"/>
</dbReference>
<protein>
    <submittedName>
        <fullName evidence="1">Rrf2 family transcriptional regulator</fullName>
    </submittedName>
</protein>
<dbReference type="InterPro" id="IPR036390">
    <property type="entry name" value="WH_DNA-bd_sf"/>
</dbReference>
<dbReference type="SUPFAM" id="SSF46785">
    <property type="entry name" value="Winged helix' DNA-binding domain"/>
    <property type="match status" value="1"/>
</dbReference>
<organism evidence="1 2">
    <name type="scientific">Labilibaculum manganireducens</name>
    <dbReference type="NCBI Taxonomy" id="1940525"/>
    <lineage>
        <taxon>Bacteria</taxon>
        <taxon>Pseudomonadati</taxon>
        <taxon>Bacteroidota</taxon>
        <taxon>Bacteroidia</taxon>
        <taxon>Marinilabiliales</taxon>
        <taxon>Marinifilaceae</taxon>
        <taxon>Labilibaculum</taxon>
    </lineage>
</organism>
<dbReference type="GO" id="GO:0003700">
    <property type="term" value="F:DNA-binding transcription factor activity"/>
    <property type="evidence" value="ECO:0007669"/>
    <property type="project" value="TreeGrafter"/>
</dbReference>
<accession>A0A2N3I515</accession>
<dbReference type="InterPro" id="IPR036388">
    <property type="entry name" value="WH-like_DNA-bd_sf"/>
</dbReference>
<keyword evidence="2" id="KW-1185">Reference proteome</keyword>
<evidence type="ECO:0000313" key="1">
    <source>
        <dbReference type="EMBL" id="PKQ65398.1"/>
    </source>
</evidence>
<dbReference type="Proteomes" id="UP000233618">
    <property type="component" value="Unassembled WGS sequence"/>
</dbReference>
<comment type="caution">
    <text evidence="1">The sequence shown here is derived from an EMBL/GenBank/DDBJ whole genome shotgun (WGS) entry which is preliminary data.</text>
</comment>
<dbReference type="Gene3D" id="1.10.10.10">
    <property type="entry name" value="Winged helix-like DNA-binding domain superfamily/Winged helix DNA-binding domain"/>
    <property type="match status" value="1"/>
</dbReference>
<proteinExistence type="predicted"/>
<dbReference type="PROSITE" id="PS51197">
    <property type="entry name" value="HTH_RRF2_2"/>
    <property type="match status" value="1"/>
</dbReference>